<dbReference type="AlphaFoldDB" id="A0AA88DDD6"/>
<comment type="caution">
    <text evidence="1">The sequence shown here is derived from an EMBL/GenBank/DDBJ whole genome shotgun (WGS) entry which is preliminary data.</text>
</comment>
<keyword evidence="2" id="KW-1185">Reference proteome</keyword>
<name>A0AA88DDD6_FICCA</name>
<reference evidence="1" key="1">
    <citation type="submission" date="2023-07" db="EMBL/GenBank/DDBJ databases">
        <title>draft genome sequence of fig (Ficus carica).</title>
        <authorList>
            <person name="Takahashi T."/>
            <person name="Nishimura K."/>
        </authorList>
    </citation>
    <scope>NUCLEOTIDE SEQUENCE</scope>
</reference>
<dbReference type="EMBL" id="BTGU01000057">
    <property type="protein sequence ID" value="GMN55418.1"/>
    <property type="molecule type" value="Genomic_DNA"/>
</dbReference>
<organism evidence="1 2">
    <name type="scientific">Ficus carica</name>
    <name type="common">Common fig</name>
    <dbReference type="NCBI Taxonomy" id="3494"/>
    <lineage>
        <taxon>Eukaryota</taxon>
        <taxon>Viridiplantae</taxon>
        <taxon>Streptophyta</taxon>
        <taxon>Embryophyta</taxon>
        <taxon>Tracheophyta</taxon>
        <taxon>Spermatophyta</taxon>
        <taxon>Magnoliopsida</taxon>
        <taxon>eudicotyledons</taxon>
        <taxon>Gunneridae</taxon>
        <taxon>Pentapetalae</taxon>
        <taxon>rosids</taxon>
        <taxon>fabids</taxon>
        <taxon>Rosales</taxon>
        <taxon>Moraceae</taxon>
        <taxon>Ficeae</taxon>
        <taxon>Ficus</taxon>
    </lineage>
</organism>
<evidence type="ECO:0000313" key="1">
    <source>
        <dbReference type="EMBL" id="GMN55418.1"/>
    </source>
</evidence>
<gene>
    <name evidence="1" type="ORF">TIFTF001_024548</name>
</gene>
<evidence type="ECO:0000313" key="2">
    <source>
        <dbReference type="Proteomes" id="UP001187192"/>
    </source>
</evidence>
<accession>A0AA88DDD6</accession>
<dbReference type="Proteomes" id="UP001187192">
    <property type="component" value="Unassembled WGS sequence"/>
</dbReference>
<sequence>MIRTEVISYDLRGCWRVAPPTPHWLRAYRKGDPFLPQVTPPIEIHLKHEAVTTTITRDQHFPHQFLTRNKMARKTDPLQYTITSVDNLLTFSSPFMAKKGDPP</sequence>
<proteinExistence type="predicted"/>
<protein>
    <submittedName>
        <fullName evidence="1">Uncharacterized protein</fullName>
    </submittedName>
</protein>